<keyword evidence="2" id="KW-1185">Reference proteome</keyword>
<reference evidence="1 2" key="1">
    <citation type="submission" date="2016-03" db="EMBL/GenBank/DDBJ databases">
        <title>EvidentialGene: Evidence-directed Construction of Genes on Genomes.</title>
        <authorList>
            <person name="Gilbert D.G."/>
            <person name="Choi J.-H."/>
            <person name="Mockaitis K."/>
            <person name="Colbourne J."/>
            <person name="Pfrender M."/>
        </authorList>
    </citation>
    <scope>NUCLEOTIDE SEQUENCE [LARGE SCALE GENOMIC DNA]</scope>
    <source>
        <strain evidence="1 2">Xinb3</strain>
        <tissue evidence="1">Complete organism</tissue>
    </source>
</reference>
<sequence length="65" mass="7547">MSIKQRSVSSWITLAKVRSHRQKVMPSPAVHLIPFISFNVHQVYHRLLYSAKQLLVLISSCNYTH</sequence>
<evidence type="ECO:0000313" key="1">
    <source>
        <dbReference type="EMBL" id="KZS13689.1"/>
    </source>
</evidence>
<protein>
    <submittedName>
        <fullName evidence="1">Uncharacterized protein</fullName>
    </submittedName>
</protein>
<dbReference type="EMBL" id="LRGB01001036">
    <property type="protein sequence ID" value="KZS13689.1"/>
    <property type="molecule type" value="Genomic_DNA"/>
</dbReference>
<proteinExistence type="predicted"/>
<dbReference type="Proteomes" id="UP000076858">
    <property type="component" value="Unassembled WGS sequence"/>
</dbReference>
<accession>A0A164WY59</accession>
<name>A0A164WY59_9CRUS</name>
<evidence type="ECO:0000313" key="2">
    <source>
        <dbReference type="Proteomes" id="UP000076858"/>
    </source>
</evidence>
<dbReference type="AlphaFoldDB" id="A0A164WY59"/>
<gene>
    <name evidence="1" type="ORF">APZ42_021070</name>
</gene>
<comment type="caution">
    <text evidence="1">The sequence shown here is derived from an EMBL/GenBank/DDBJ whole genome shotgun (WGS) entry which is preliminary data.</text>
</comment>
<organism evidence="1 2">
    <name type="scientific">Daphnia magna</name>
    <dbReference type="NCBI Taxonomy" id="35525"/>
    <lineage>
        <taxon>Eukaryota</taxon>
        <taxon>Metazoa</taxon>
        <taxon>Ecdysozoa</taxon>
        <taxon>Arthropoda</taxon>
        <taxon>Crustacea</taxon>
        <taxon>Branchiopoda</taxon>
        <taxon>Diplostraca</taxon>
        <taxon>Cladocera</taxon>
        <taxon>Anomopoda</taxon>
        <taxon>Daphniidae</taxon>
        <taxon>Daphnia</taxon>
    </lineage>
</organism>